<dbReference type="EMBL" id="MU006089">
    <property type="protein sequence ID" value="KAF2842658.1"/>
    <property type="molecule type" value="Genomic_DNA"/>
</dbReference>
<comment type="similarity">
    <text evidence="1 10">Belongs to the class-I aminoacyl-tRNA synthetase family.</text>
</comment>
<dbReference type="InterPro" id="IPR014758">
    <property type="entry name" value="Met-tRNA_synth"/>
</dbReference>
<dbReference type="CDD" id="cd00814">
    <property type="entry name" value="MetRS_core"/>
    <property type="match status" value="1"/>
</dbReference>
<evidence type="ECO:0000256" key="5">
    <source>
        <dbReference type="ARBA" id="ARBA00022840"/>
    </source>
</evidence>
<dbReference type="GO" id="GO:0006431">
    <property type="term" value="P:methionyl-tRNA aminoacylation"/>
    <property type="evidence" value="ECO:0007669"/>
    <property type="project" value="InterPro"/>
</dbReference>
<dbReference type="PANTHER" id="PTHR43326:SF1">
    <property type="entry name" value="METHIONINE--TRNA LIGASE, MITOCHONDRIAL"/>
    <property type="match status" value="1"/>
</dbReference>
<evidence type="ECO:0000256" key="10">
    <source>
        <dbReference type="RuleBase" id="RU363039"/>
    </source>
</evidence>
<keyword evidence="4 10" id="KW-0547">Nucleotide-binding</keyword>
<evidence type="ECO:0000256" key="2">
    <source>
        <dbReference type="ARBA" id="ARBA00012838"/>
    </source>
</evidence>
<comment type="catalytic activity">
    <reaction evidence="8">
        <text>tRNA(Met) + L-methionine + ATP = L-methionyl-tRNA(Met) + AMP + diphosphate</text>
        <dbReference type="Rhea" id="RHEA:13481"/>
        <dbReference type="Rhea" id="RHEA-COMP:9667"/>
        <dbReference type="Rhea" id="RHEA-COMP:9698"/>
        <dbReference type="ChEBI" id="CHEBI:30616"/>
        <dbReference type="ChEBI" id="CHEBI:33019"/>
        <dbReference type="ChEBI" id="CHEBI:57844"/>
        <dbReference type="ChEBI" id="CHEBI:78442"/>
        <dbReference type="ChEBI" id="CHEBI:78530"/>
        <dbReference type="ChEBI" id="CHEBI:456215"/>
        <dbReference type="EC" id="6.1.1.10"/>
    </reaction>
</comment>
<name>A0A9P4SJE5_9PEZI</name>
<organism evidence="13 14">
    <name type="scientific">Patellaria atrata CBS 101060</name>
    <dbReference type="NCBI Taxonomy" id="1346257"/>
    <lineage>
        <taxon>Eukaryota</taxon>
        <taxon>Fungi</taxon>
        <taxon>Dikarya</taxon>
        <taxon>Ascomycota</taxon>
        <taxon>Pezizomycotina</taxon>
        <taxon>Dothideomycetes</taxon>
        <taxon>Dothideomycetes incertae sedis</taxon>
        <taxon>Patellariales</taxon>
        <taxon>Patellariaceae</taxon>
        <taxon>Patellaria</taxon>
    </lineage>
</organism>
<dbReference type="GO" id="GO:0005524">
    <property type="term" value="F:ATP binding"/>
    <property type="evidence" value="ECO:0007669"/>
    <property type="project" value="UniProtKB-KW"/>
</dbReference>
<accession>A0A9P4SJE5</accession>
<feature type="domain" description="Methionyl/Leucyl tRNA synthetase" evidence="12">
    <location>
        <begin position="48"/>
        <end position="415"/>
    </location>
</feature>
<protein>
    <recommendedName>
        <fullName evidence="9">Probable methionine--tRNA ligase, mitochondrial</fullName>
        <ecNumber evidence="2">6.1.1.10</ecNumber>
    </recommendedName>
</protein>
<evidence type="ECO:0000313" key="13">
    <source>
        <dbReference type="EMBL" id="KAF2842658.1"/>
    </source>
</evidence>
<dbReference type="EC" id="6.1.1.10" evidence="2"/>
<dbReference type="InterPro" id="IPR015413">
    <property type="entry name" value="Methionyl/Leucyl_tRNA_Synth"/>
</dbReference>
<evidence type="ECO:0000256" key="7">
    <source>
        <dbReference type="ARBA" id="ARBA00023146"/>
    </source>
</evidence>
<evidence type="ECO:0000256" key="3">
    <source>
        <dbReference type="ARBA" id="ARBA00022598"/>
    </source>
</evidence>
<keyword evidence="6 10" id="KW-0648">Protein biosynthesis</keyword>
<dbReference type="InterPro" id="IPR023457">
    <property type="entry name" value="Met-tRNA_synth_2"/>
</dbReference>
<dbReference type="Proteomes" id="UP000799429">
    <property type="component" value="Unassembled WGS sequence"/>
</dbReference>
<dbReference type="OrthoDB" id="24670at2759"/>
<keyword evidence="7 10" id="KW-0030">Aminoacyl-tRNA synthetase</keyword>
<evidence type="ECO:0000256" key="1">
    <source>
        <dbReference type="ARBA" id="ARBA00005594"/>
    </source>
</evidence>
<dbReference type="InterPro" id="IPR014729">
    <property type="entry name" value="Rossmann-like_a/b/a_fold"/>
</dbReference>
<dbReference type="GO" id="GO:0004825">
    <property type="term" value="F:methionine-tRNA ligase activity"/>
    <property type="evidence" value="ECO:0007669"/>
    <property type="project" value="UniProtKB-EC"/>
</dbReference>
<evidence type="ECO:0000256" key="8">
    <source>
        <dbReference type="ARBA" id="ARBA00047364"/>
    </source>
</evidence>
<dbReference type="InterPro" id="IPR009080">
    <property type="entry name" value="tRNAsynth_Ia_anticodon-bd"/>
</dbReference>
<dbReference type="SUPFAM" id="SSF47323">
    <property type="entry name" value="Anticodon-binding domain of a subclass of class I aminoacyl-tRNA synthetases"/>
    <property type="match status" value="1"/>
</dbReference>
<dbReference type="SUPFAM" id="SSF52374">
    <property type="entry name" value="Nucleotidylyl transferase"/>
    <property type="match status" value="1"/>
</dbReference>
<feature type="region of interest" description="Disordered" evidence="11">
    <location>
        <begin position="576"/>
        <end position="597"/>
    </location>
</feature>
<gene>
    <name evidence="13" type="ORF">M501DRAFT_1021190</name>
</gene>
<dbReference type="NCBIfam" id="TIGR00398">
    <property type="entry name" value="metG"/>
    <property type="match status" value="1"/>
</dbReference>
<dbReference type="Gene3D" id="2.170.220.10">
    <property type="match status" value="1"/>
</dbReference>
<comment type="caution">
    <text evidence="13">The sequence shown here is derived from an EMBL/GenBank/DDBJ whole genome shotgun (WGS) entry which is preliminary data.</text>
</comment>
<evidence type="ECO:0000256" key="9">
    <source>
        <dbReference type="ARBA" id="ARBA00068817"/>
    </source>
</evidence>
<dbReference type="PANTHER" id="PTHR43326">
    <property type="entry name" value="METHIONYL-TRNA SYNTHETASE"/>
    <property type="match status" value="1"/>
</dbReference>
<keyword evidence="3 10" id="KW-0436">Ligase</keyword>
<dbReference type="InterPro" id="IPR033911">
    <property type="entry name" value="MetRS_core"/>
</dbReference>
<dbReference type="FunFam" id="2.170.220.10:FF:000001">
    <property type="entry name" value="methionine--tRNA ligase, mitochondrial"/>
    <property type="match status" value="1"/>
</dbReference>
<proteinExistence type="inferred from homology"/>
<evidence type="ECO:0000256" key="4">
    <source>
        <dbReference type="ARBA" id="ARBA00022741"/>
    </source>
</evidence>
<dbReference type="Gene3D" id="3.40.50.620">
    <property type="entry name" value="HUPs"/>
    <property type="match status" value="1"/>
</dbReference>
<evidence type="ECO:0000256" key="6">
    <source>
        <dbReference type="ARBA" id="ARBA00022917"/>
    </source>
</evidence>
<evidence type="ECO:0000256" key="11">
    <source>
        <dbReference type="SAM" id="MobiDB-lite"/>
    </source>
</evidence>
<reference evidence="13" key="1">
    <citation type="journal article" date="2020" name="Stud. Mycol.">
        <title>101 Dothideomycetes genomes: a test case for predicting lifestyles and emergence of pathogens.</title>
        <authorList>
            <person name="Haridas S."/>
            <person name="Albert R."/>
            <person name="Binder M."/>
            <person name="Bloem J."/>
            <person name="Labutti K."/>
            <person name="Salamov A."/>
            <person name="Andreopoulos B."/>
            <person name="Baker S."/>
            <person name="Barry K."/>
            <person name="Bills G."/>
            <person name="Bluhm B."/>
            <person name="Cannon C."/>
            <person name="Castanera R."/>
            <person name="Culley D."/>
            <person name="Daum C."/>
            <person name="Ezra D."/>
            <person name="Gonzalez J."/>
            <person name="Henrissat B."/>
            <person name="Kuo A."/>
            <person name="Liang C."/>
            <person name="Lipzen A."/>
            <person name="Lutzoni F."/>
            <person name="Magnuson J."/>
            <person name="Mondo S."/>
            <person name="Nolan M."/>
            <person name="Ohm R."/>
            <person name="Pangilinan J."/>
            <person name="Park H.-J."/>
            <person name="Ramirez L."/>
            <person name="Alfaro M."/>
            <person name="Sun H."/>
            <person name="Tritt A."/>
            <person name="Yoshinaga Y."/>
            <person name="Zwiers L.-H."/>
            <person name="Turgeon B."/>
            <person name="Goodwin S."/>
            <person name="Spatafora J."/>
            <person name="Crous P."/>
            <person name="Grigoriev I."/>
        </authorList>
    </citation>
    <scope>NUCLEOTIDE SEQUENCE</scope>
    <source>
        <strain evidence="13">CBS 101060</strain>
    </source>
</reference>
<dbReference type="Pfam" id="PF09334">
    <property type="entry name" value="tRNA-synt_1g"/>
    <property type="match status" value="1"/>
</dbReference>
<sequence length="597" mass="67922">MRMRLTIFNSKFSTAIRPSASAWVCPSCILRSAPRRRIANVATRDKPYYLSTPIFYVNAAPHVGHLYTMVLADIIKRWQILQGKKVILSTGTDEHGMKIQQAAWKAGNDPKSFCDEGADVFKTLAARADVSHDHFVRTTDANHKEAVQYAWRLLRDRGYIYASKHEGWYSVSDETFYPQSGVHLVLEPSTGRKMMASIETGKEVEWTSETNYHFRLSAFKSQLLDFYDQNPGWVIPNTRMQDVVQQVLQGLEDLSVSRPTERLSWGIRVPDDESQTIYVWLDALLNYATIIGYPWTPGYERLAGWPVDLHVIGKDIVRFHCIYWPAFLMALDLPLPNRVLTTAHWTLGRQKMAKSTGNVVNPFFAIDRFGVDAMRYYLAHDGAITDDSDYSNEYIIERYKKGLQNGLGNLASRVLRGKSWNVQESIQTTRYRIINDDPPGEFSRKQWALLRDLPNTVKTHMEECQVGQALKVVMDAVYQGNKYLHHAAPWYHVPPSPTHNPNTHMNVPPEFKQSPEDAEYVNTCIFICAETLRLVGILLQPYMPTKSNQLLDMLGVDTTRRAFEYAHVGADGDYGQPNVDLGKGHKGALFPPLSSES</sequence>
<dbReference type="AlphaFoldDB" id="A0A9P4SJE5"/>
<dbReference type="Gene3D" id="1.10.730.10">
    <property type="entry name" value="Isoleucyl-tRNA Synthetase, Domain 1"/>
    <property type="match status" value="1"/>
</dbReference>
<evidence type="ECO:0000259" key="12">
    <source>
        <dbReference type="Pfam" id="PF09334"/>
    </source>
</evidence>
<keyword evidence="14" id="KW-1185">Reference proteome</keyword>
<keyword evidence="5 10" id="KW-0067">ATP-binding</keyword>
<dbReference type="GO" id="GO:0005739">
    <property type="term" value="C:mitochondrion"/>
    <property type="evidence" value="ECO:0007669"/>
    <property type="project" value="UniProtKB-ARBA"/>
</dbReference>
<dbReference type="PRINTS" id="PR01041">
    <property type="entry name" value="TRNASYNTHMET"/>
</dbReference>
<evidence type="ECO:0000313" key="14">
    <source>
        <dbReference type="Proteomes" id="UP000799429"/>
    </source>
</evidence>